<dbReference type="GO" id="GO:0003677">
    <property type="term" value="F:DNA binding"/>
    <property type="evidence" value="ECO:0007669"/>
    <property type="project" value="UniProtKB-KW"/>
</dbReference>
<comment type="caution">
    <text evidence="3">The sequence shown here is derived from an EMBL/GenBank/DDBJ whole genome shotgun (WGS) entry which is preliminary data.</text>
</comment>
<evidence type="ECO:0000313" key="3">
    <source>
        <dbReference type="EMBL" id="NAS23554.1"/>
    </source>
</evidence>
<feature type="domain" description="AraC-type transcription regulator ligand-binding" evidence="2">
    <location>
        <begin position="47"/>
        <end position="123"/>
    </location>
</feature>
<reference evidence="3 4" key="1">
    <citation type="submission" date="2020-01" db="EMBL/GenBank/DDBJ databases">
        <title>Herbidospora sp. NEAU-GS84 nov., a novel actinomycete isolated from soil.</title>
        <authorList>
            <person name="Han L."/>
        </authorList>
    </citation>
    <scope>NUCLEOTIDE SEQUENCE [LARGE SCALE GENOMIC DNA]</scope>
    <source>
        <strain evidence="3 4">NEAU-GS84</strain>
    </source>
</reference>
<evidence type="ECO:0000259" key="2">
    <source>
        <dbReference type="Pfam" id="PF12852"/>
    </source>
</evidence>
<name>A0A7C9N3V4_9ACTN</name>
<dbReference type="Proteomes" id="UP000479526">
    <property type="component" value="Unassembled WGS sequence"/>
</dbReference>
<protein>
    <recommendedName>
        <fullName evidence="2">AraC-type transcription regulator ligand-binding domain-containing protein</fullName>
    </recommendedName>
</protein>
<sequence length="136" mass="14486">MRAGEPGYRVLGGHDVVLARGIEVLPPEQRDQRAGGVILAFTLDGGLREQEQRLRDAVVEPPWGMRLSGSIQLGVHAVVRGRGWLWTDTPGSAVELSPGTVVLVRGGPDHYVGDQPGAHCVGPEEFGARHPLTEAG</sequence>
<proteinExistence type="predicted"/>
<evidence type="ECO:0000256" key="1">
    <source>
        <dbReference type="ARBA" id="ARBA00023125"/>
    </source>
</evidence>
<keyword evidence="4" id="KW-1185">Reference proteome</keyword>
<keyword evidence="1" id="KW-0238">DNA-binding</keyword>
<accession>A0A7C9N3V4</accession>
<dbReference type="Pfam" id="PF12852">
    <property type="entry name" value="Cupin_6"/>
    <property type="match status" value="1"/>
</dbReference>
<gene>
    <name evidence="3" type="ORF">GT755_17875</name>
</gene>
<organism evidence="3 4">
    <name type="scientific">Herbidospora solisilvae</name>
    <dbReference type="NCBI Taxonomy" id="2696284"/>
    <lineage>
        <taxon>Bacteria</taxon>
        <taxon>Bacillati</taxon>
        <taxon>Actinomycetota</taxon>
        <taxon>Actinomycetes</taxon>
        <taxon>Streptosporangiales</taxon>
        <taxon>Streptosporangiaceae</taxon>
        <taxon>Herbidospora</taxon>
    </lineage>
</organism>
<dbReference type="AlphaFoldDB" id="A0A7C9N3V4"/>
<evidence type="ECO:0000313" key="4">
    <source>
        <dbReference type="Proteomes" id="UP000479526"/>
    </source>
</evidence>
<dbReference type="EMBL" id="WXEW01000005">
    <property type="protein sequence ID" value="NAS23554.1"/>
    <property type="molecule type" value="Genomic_DNA"/>
</dbReference>
<dbReference type="InterPro" id="IPR032783">
    <property type="entry name" value="AraC_lig"/>
</dbReference>